<dbReference type="SUPFAM" id="SSF55961">
    <property type="entry name" value="Bet v1-like"/>
    <property type="match status" value="1"/>
</dbReference>
<protein>
    <submittedName>
        <fullName evidence="1">Uncharacterized protein</fullName>
    </submittedName>
</protein>
<sequence>MIDRLDDDLHIMVISIIEGDQRLENYQSTTTLHQDDVGESDQTVVIESFVVDVPPDSCEMDTCLFADTLIRFNISSLAKITEKMTRQVPLAA</sequence>
<name>A0ABD2ZST8_9GENT</name>
<organism evidence="1 2">
    <name type="scientific">Cinchona calisaya</name>
    <dbReference type="NCBI Taxonomy" id="153742"/>
    <lineage>
        <taxon>Eukaryota</taxon>
        <taxon>Viridiplantae</taxon>
        <taxon>Streptophyta</taxon>
        <taxon>Embryophyta</taxon>
        <taxon>Tracheophyta</taxon>
        <taxon>Spermatophyta</taxon>
        <taxon>Magnoliopsida</taxon>
        <taxon>eudicotyledons</taxon>
        <taxon>Gunneridae</taxon>
        <taxon>Pentapetalae</taxon>
        <taxon>asterids</taxon>
        <taxon>lamiids</taxon>
        <taxon>Gentianales</taxon>
        <taxon>Rubiaceae</taxon>
        <taxon>Cinchonoideae</taxon>
        <taxon>Cinchoneae</taxon>
        <taxon>Cinchona</taxon>
    </lineage>
</organism>
<dbReference type="InterPro" id="IPR023393">
    <property type="entry name" value="START-like_dom_sf"/>
</dbReference>
<keyword evidence="2" id="KW-1185">Reference proteome</keyword>
<dbReference type="Gene3D" id="3.30.530.20">
    <property type="match status" value="1"/>
</dbReference>
<accession>A0ABD2ZST8</accession>
<comment type="caution">
    <text evidence="1">The sequence shown here is derived from an EMBL/GenBank/DDBJ whole genome shotgun (WGS) entry which is preliminary data.</text>
</comment>
<gene>
    <name evidence="1" type="ORF">ACH5RR_015320</name>
</gene>
<proteinExistence type="predicted"/>
<dbReference type="EMBL" id="JBJUIK010000007">
    <property type="protein sequence ID" value="KAL3522486.1"/>
    <property type="molecule type" value="Genomic_DNA"/>
</dbReference>
<reference evidence="1 2" key="1">
    <citation type="submission" date="2024-11" db="EMBL/GenBank/DDBJ databases">
        <title>A near-complete genome assembly of Cinchona calisaya.</title>
        <authorList>
            <person name="Lian D.C."/>
            <person name="Zhao X.W."/>
            <person name="Wei L."/>
        </authorList>
    </citation>
    <scope>NUCLEOTIDE SEQUENCE [LARGE SCALE GENOMIC DNA]</scope>
    <source>
        <tissue evidence="1">Nenye</tissue>
    </source>
</reference>
<dbReference type="Proteomes" id="UP001630127">
    <property type="component" value="Unassembled WGS sequence"/>
</dbReference>
<evidence type="ECO:0000313" key="2">
    <source>
        <dbReference type="Proteomes" id="UP001630127"/>
    </source>
</evidence>
<dbReference type="AlphaFoldDB" id="A0ABD2ZST8"/>
<evidence type="ECO:0000313" key="1">
    <source>
        <dbReference type="EMBL" id="KAL3522486.1"/>
    </source>
</evidence>